<dbReference type="AlphaFoldDB" id="A0A8H4AXK4"/>
<organism evidence="2 3">
    <name type="scientific">Gigaspora margarita</name>
    <dbReference type="NCBI Taxonomy" id="4874"/>
    <lineage>
        <taxon>Eukaryota</taxon>
        <taxon>Fungi</taxon>
        <taxon>Fungi incertae sedis</taxon>
        <taxon>Mucoromycota</taxon>
        <taxon>Glomeromycotina</taxon>
        <taxon>Glomeromycetes</taxon>
        <taxon>Diversisporales</taxon>
        <taxon>Gigasporaceae</taxon>
        <taxon>Gigaspora</taxon>
    </lineage>
</organism>
<feature type="region of interest" description="Disordered" evidence="1">
    <location>
        <begin position="268"/>
        <end position="290"/>
    </location>
</feature>
<comment type="caution">
    <text evidence="2">The sequence shown here is derived from an EMBL/GenBank/DDBJ whole genome shotgun (WGS) entry which is preliminary data.</text>
</comment>
<gene>
    <name evidence="2" type="ORF">F8M41_004496</name>
</gene>
<protein>
    <submittedName>
        <fullName evidence="2">Uncharacterized protein</fullName>
    </submittedName>
</protein>
<proteinExistence type="predicted"/>
<dbReference type="EMBL" id="WTPW01000142">
    <property type="protein sequence ID" value="KAF0542512.1"/>
    <property type="molecule type" value="Genomic_DNA"/>
</dbReference>
<keyword evidence="3" id="KW-1185">Reference proteome</keyword>
<evidence type="ECO:0000256" key="1">
    <source>
        <dbReference type="SAM" id="MobiDB-lite"/>
    </source>
</evidence>
<dbReference type="Proteomes" id="UP000439903">
    <property type="component" value="Unassembled WGS sequence"/>
</dbReference>
<dbReference type="OrthoDB" id="10345232at2759"/>
<accession>A0A8H4AXK4</accession>
<evidence type="ECO:0000313" key="3">
    <source>
        <dbReference type="Proteomes" id="UP000439903"/>
    </source>
</evidence>
<evidence type="ECO:0000313" key="2">
    <source>
        <dbReference type="EMBL" id="KAF0542512.1"/>
    </source>
</evidence>
<reference evidence="2 3" key="1">
    <citation type="journal article" date="2019" name="Environ. Microbiol.">
        <title>At the nexus of three kingdoms: the genome of the mycorrhizal fungus Gigaspora margarita provides insights into plant, endobacterial and fungal interactions.</title>
        <authorList>
            <person name="Venice F."/>
            <person name="Ghignone S."/>
            <person name="Salvioli di Fossalunga A."/>
            <person name="Amselem J."/>
            <person name="Novero M."/>
            <person name="Xianan X."/>
            <person name="Sedzielewska Toro K."/>
            <person name="Morin E."/>
            <person name="Lipzen A."/>
            <person name="Grigoriev I.V."/>
            <person name="Henrissat B."/>
            <person name="Martin F.M."/>
            <person name="Bonfante P."/>
        </authorList>
    </citation>
    <scope>NUCLEOTIDE SEQUENCE [LARGE SCALE GENOMIC DNA]</scope>
    <source>
        <strain evidence="2 3">BEG34</strain>
    </source>
</reference>
<name>A0A8H4AXK4_GIGMA</name>
<sequence length="290" mass="33481">MKRLPKIYSRLNIQQEKIIDEILTEMQNGLFYNKFQISKLGWIVKYLYEELRYDGLIEPNDIINEGLWAAEPIHVIITAISHNLNKLLPQWSDKMFNSTKNSAMKTVDYDSYKNEDNPSNDSITQEPDVWATTDIAGVQYEVVYCEISGMPFKPDPIHIEEDKRKLFRLGVRGKFLFNKNILEQYGHALTNNLIRSISLLPIPLLQFYNRPGKLYRATAVAPIDIPVQNSQKQKFKAFATRVCEAYLVLKNINDEIEKIEKEIDRNEVDDGNVTPRSGSQLLPLCISKTP</sequence>